<evidence type="ECO:0000256" key="8">
    <source>
        <dbReference type="ARBA" id="ARBA00038436"/>
    </source>
</evidence>
<dbReference type="Pfam" id="PF04290">
    <property type="entry name" value="DctQ"/>
    <property type="match status" value="1"/>
</dbReference>
<dbReference type="GO" id="GO:0005886">
    <property type="term" value="C:plasma membrane"/>
    <property type="evidence" value="ECO:0007669"/>
    <property type="project" value="UniProtKB-SubCell"/>
</dbReference>
<keyword evidence="2 9" id="KW-0813">Transport</keyword>
<sequence length="181" mass="20158">MPMRSLLIIAEVLAVPCRIVARIIGWLLLVLMAVIIYDVIGRRFFSTGSFKLQELEWHIHGAIAVLGFGYAYVHNAHVRIDVFSNSFSTATKMRIEILAIIVFLIPFMALIFWFGLDFVMRSYERGEGSPGGVGLSDRWIIKTAIPAAAVLAIMGGVSVLMRAIVALRRPDLLADPWVDRS</sequence>
<dbReference type="InterPro" id="IPR055348">
    <property type="entry name" value="DctQ"/>
</dbReference>
<feature type="transmembrane region" description="Helical" evidence="9">
    <location>
        <begin position="12"/>
        <end position="37"/>
    </location>
</feature>
<dbReference type="GO" id="GO:0022857">
    <property type="term" value="F:transmembrane transporter activity"/>
    <property type="evidence" value="ECO:0007669"/>
    <property type="project" value="UniProtKB-UniRule"/>
</dbReference>
<dbReference type="Proteomes" id="UP000249590">
    <property type="component" value="Unassembled WGS sequence"/>
</dbReference>
<evidence type="ECO:0000256" key="4">
    <source>
        <dbReference type="ARBA" id="ARBA00022519"/>
    </source>
</evidence>
<accession>A0A8B2NN28</accession>
<dbReference type="AlphaFoldDB" id="A0A8B2NN28"/>
<comment type="similarity">
    <text evidence="8 9">Belongs to the TRAP transporter small permease family.</text>
</comment>
<comment type="subunit">
    <text evidence="9">The complex comprises the extracytoplasmic solute receptor protein and the two transmembrane proteins.</text>
</comment>
<gene>
    <name evidence="11" type="ORF">DLJ53_22370</name>
</gene>
<keyword evidence="12" id="KW-1185">Reference proteome</keyword>
<evidence type="ECO:0000256" key="2">
    <source>
        <dbReference type="ARBA" id="ARBA00022448"/>
    </source>
</evidence>
<feature type="transmembrane region" description="Helical" evidence="9">
    <location>
        <begin position="97"/>
        <end position="119"/>
    </location>
</feature>
<keyword evidence="6 9" id="KW-1133">Transmembrane helix</keyword>
<dbReference type="PANTHER" id="PTHR35011">
    <property type="entry name" value="2,3-DIKETO-L-GULONATE TRAP TRANSPORTER SMALL PERMEASE PROTEIN YIAM"/>
    <property type="match status" value="1"/>
</dbReference>
<keyword evidence="7 9" id="KW-0472">Membrane</keyword>
<reference evidence="11 12" key="1">
    <citation type="submission" date="2018-05" db="EMBL/GenBank/DDBJ databases">
        <title>Acuticoccus sediminis sp. nov., isolated from deep-sea sediment of Indian Ocean.</title>
        <authorList>
            <person name="Liu X."/>
            <person name="Lai Q."/>
            <person name="Du Y."/>
            <person name="Sun F."/>
            <person name="Zhang X."/>
            <person name="Wang S."/>
            <person name="Shao Z."/>
        </authorList>
    </citation>
    <scope>NUCLEOTIDE SEQUENCE [LARGE SCALE GENOMIC DNA]</scope>
    <source>
        <strain evidence="11 12">PTG4-2</strain>
    </source>
</reference>
<evidence type="ECO:0000256" key="6">
    <source>
        <dbReference type="ARBA" id="ARBA00022989"/>
    </source>
</evidence>
<proteinExistence type="inferred from homology"/>
<dbReference type="InterPro" id="IPR007387">
    <property type="entry name" value="TRAP_DctQ"/>
</dbReference>
<keyword evidence="3" id="KW-1003">Cell membrane</keyword>
<comment type="caution">
    <text evidence="11">The sequence shown here is derived from an EMBL/GenBank/DDBJ whole genome shotgun (WGS) entry which is preliminary data.</text>
</comment>
<name>A0A8B2NN28_9HYPH</name>
<feature type="transmembrane region" description="Helical" evidence="9">
    <location>
        <begin position="139"/>
        <end position="160"/>
    </location>
</feature>
<comment type="subcellular location">
    <subcellularLocation>
        <location evidence="1 9">Cell inner membrane</location>
        <topology evidence="1 9">Multi-pass membrane protein</topology>
    </subcellularLocation>
</comment>
<protein>
    <recommendedName>
        <fullName evidence="9">TRAP transporter small permease protein</fullName>
    </recommendedName>
</protein>
<evidence type="ECO:0000313" key="12">
    <source>
        <dbReference type="Proteomes" id="UP000249590"/>
    </source>
</evidence>
<evidence type="ECO:0000256" key="5">
    <source>
        <dbReference type="ARBA" id="ARBA00022692"/>
    </source>
</evidence>
<feature type="domain" description="Tripartite ATP-independent periplasmic transporters DctQ component" evidence="10">
    <location>
        <begin position="31"/>
        <end position="163"/>
    </location>
</feature>
<evidence type="ECO:0000256" key="3">
    <source>
        <dbReference type="ARBA" id="ARBA00022475"/>
    </source>
</evidence>
<dbReference type="PANTHER" id="PTHR35011:SF4">
    <property type="entry name" value="SLL1102 PROTEIN"/>
    <property type="match status" value="1"/>
</dbReference>
<dbReference type="EMBL" id="QHHQ01000005">
    <property type="protein sequence ID" value="RAH99287.1"/>
    <property type="molecule type" value="Genomic_DNA"/>
</dbReference>
<evidence type="ECO:0000259" key="10">
    <source>
        <dbReference type="Pfam" id="PF04290"/>
    </source>
</evidence>
<evidence type="ECO:0000313" key="11">
    <source>
        <dbReference type="EMBL" id="RAH99287.1"/>
    </source>
</evidence>
<comment type="function">
    <text evidence="9">Part of the tripartite ATP-independent periplasmic (TRAP) transport system.</text>
</comment>
<feature type="transmembrane region" description="Helical" evidence="9">
    <location>
        <begin position="57"/>
        <end position="76"/>
    </location>
</feature>
<evidence type="ECO:0000256" key="1">
    <source>
        <dbReference type="ARBA" id="ARBA00004429"/>
    </source>
</evidence>
<evidence type="ECO:0000256" key="7">
    <source>
        <dbReference type="ARBA" id="ARBA00023136"/>
    </source>
</evidence>
<keyword evidence="4 9" id="KW-0997">Cell inner membrane</keyword>
<organism evidence="11 12">
    <name type="scientific">Acuticoccus sediminis</name>
    <dbReference type="NCBI Taxonomy" id="2184697"/>
    <lineage>
        <taxon>Bacteria</taxon>
        <taxon>Pseudomonadati</taxon>
        <taxon>Pseudomonadota</taxon>
        <taxon>Alphaproteobacteria</taxon>
        <taxon>Hyphomicrobiales</taxon>
        <taxon>Amorphaceae</taxon>
        <taxon>Acuticoccus</taxon>
    </lineage>
</organism>
<evidence type="ECO:0000256" key="9">
    <source>
        <dbReference type="RuleBase" id="RU369079"/>
    </source>
</evidence>
<keyword evidence="5 9" id="KW-0812">Transmembrane</keyword>